<evidence type="ECO:0000256" key="5">
    <source>
        <dbReference type="SAM" id="Phobius"/>
    </source>
</evidence>
<keyword evidence="3 5" id="KW-1133">Transmembrane helix</keyword>
<feature type="transmembrane region" description="Helical" evidence="5">
    <location>
        <begin position="222"/>
        <end position="240"/>
    </location>
</feature>
<keyword evidence="4 5" id="KW-0472">Membrane</keyword>
<protein>
    <submittedName>
        <fullName evidence="6">SURF1 family protein</fullName>
    </submittedName>
</protein>
<evidence type="ECO:0000256" key="3">
    <source>
        <dbReference type="ARBA" id="ARBA00022989"/>
    </source>
</evidence>
<gene>
    <name evidence="6" type="ORF">GALL_307610</name>
</gene>
<evidence type="ECO:0000256" key="4">
    <source>
        <dbReference type="ARBA" id="ARBA00023136"/>
    </source>
</evidence>
<dbReference type="CDD" id="cd06662">
    <property type="entry name" value="SURF1"/>
    <property type="match status" value="1"/>
</dbReference>
<dbReference type="Pfam" id="PF02104">
    <property type="entry name" value="SURF1"/>
    <property type="match status" value="1"/>
</dbReference>
<dbReference type="EMBL" id="MLJW01000425">
    <property type="protein sequence ID" value="OIQ87383.1"/>
    <property type="molecule type" value="Genomic_DNA"/>
</dbReference>
<accession>A0A1J5R5R1</accession>
<evidence type="ECO:0000256" key="2">
    <source>
        <dbReference type="ARBA" id="ARBA00022692"/>
    </source>
</evidence>
<organism evidence="6">
    <name type="scientific">mine drainage metagenome</name>
    <dbReference type="NCBI Taxonomy" id="410659"/>
    <lineage>
        <taxon>unclassified sequences</taxon>
        <taxon>metagenomes</taxon>
        <taxon>ecological metagenomes</taxon>
    </lineage>
</organism>
<dbReference type="PANTHER" id="PTHR23427:SF2">
    <property type="entry name" value="SURFEIT LOCUS PROTEIN 1"/>
    <property type="match status" value="1"/>
</dbReference>
<evidence type="ECO:0000256" key="1">
    <source>
        <dbReference type="ARBA" id="ARBA00004370"/>
    </source>
</evidence>
<reference evidence="6" key="1">
    <citation type="submission" date="2016-10" db="EMBL/GenBank/DDBJ databases">
        <title>Sequence of Gallionella enrichment culture.</title>
        <authorList>
            <person name="Poehlein A."/>
            <person name="Muehling M."/>
            <person name="Daniel R."/>
        </authorList>
    </citation>
    <scope>NUCLEOTIDE SEQUENCE</scope>
</reference>
<feature type="transmembrane region" description="Helical" evidence="5">
    <location>
        <begin position="20"/>
        <end position="40"/>
    </location>
</feature>
<keyword evidence="2 5" id="KW-0812">Transmembrane</keyword>
<dbReference type="GO" id="GO:0016020">
    <property type="term" value="C:membrane"/>
    <property type="evidence" value="ECO:0007669"/>
    <property type="project" value="UniProtKB-SubCell"/>
</dbReference>
<dbReference type="AlphaFoldDB" id="A0A1J5R5R1"/>
<dbReference type="PROSITE" id="PS50895">
    <property type="entry name" value="SURF1"/>
    <property type="match status" value="1"/>
</dbReference>
<dbReference type="InterPro" id="IPR045214">
    <property type="entry name" value="Surf1/Surf4"/>
</dbReference>
<comment type="caution">
    <text evidence="6">The sequence shown here is derived from an EMBL/GenBank/DDBJ whole genome shotgun (WGS) entry which is preliminary data.</text>
</comment>
<comment type="subcellular location">
    <subcellularLocation>
        <location evidence="1">Membrane</location>
    </subcellularLocation>
</comment>
<name>A0A1J5R5R1_9ZZZZ</name>
<evidence type="ECO:0000313" key="6">
    <source>
        <dbReference type="EMBL" id="OIQ87383.1"/>
    </source>
</evidence>
<sequence>MQRPIVPSSARAPLRPREILTLLVALALIVATALLGRWQWGRGQTKQQLAARIEASMRGPALVQGAQPLDAARDAWRPLRASGSYAAEWTVFLQNRQYDGRSGFWVLTPLRLAGTSRWIMVERGWVASAFQPGSLVPGVPTPRGAIEVSGRLAPAPSQWFSFAKDAPDAVIRQNVQLASFAAAHRIELMPYVLQQLAPCEPGLVCEWPRADTGMERNFGYAYQWWAMSLLGAGLMVYFTTRRLRRGAAAKEPH</sequence>
<dbReference type="PANTHER" id="PTHR23427">
    <property type="entry name" value="SURFEIT LOCUS PROTEIN"/>
    <property type="match status" value="1"/>
</dbReference>
<dbReference type="InterPro" id="IPR002994">
    <property type="entry name" value="Surf1/Shy1"/>
</dbReference>
<proteinExistence type="predicted"/>